<evidence type="ECO:0000256" key="8">
    <source>
        <dbReference type="ARBA" id="ARBA00023053"/>
    </source>
</evidence>
<evidence type="ECO:0000256" key="12">
    <source>
        <dbReference type="SAM" id="Phobius"/>
    </source>
</evidence>
<keyword evidence="8" id="KW-0915">Sodium</keyword>
<evidence type="ECO:0000256" key="11">
    <source>
        <dbReference type="ARBA" id="ARBA00023201"/>
    </source>
</evidence>
<protein>
    <submittedName>
        <fullName evidence="14">CPA1 family monovalent cation:H+ antiporter</fullName>
    </submittedName>
</protein>
<proteinExistence type="inferred from homology"/>
<dbReference type="InterPro" id="IPR006153">
    <property type="entry name" value="Cation/H_exchanger_TM"/>
</dbReference>
<feature type="transmembrane region" description="Helical" evidence="12">
    <location>
        <begin position="33"/>
        <end position="53"/>
    </location>
</feature>
<dbReference type="RefSeq" id="WP_168070293.1">
    <property type="nucleotide sequence ID" value="NZ_JAATJC010000001.1"/>
</dbReference>
<feature type="transmembrane region" description="Helical" evidence="12">
    <location>
        <begin position="389"/>
        <end position="409"/>
    </location>
</feature>
<evidence type="ECO:0000256" key="5">
    <source>
        <dbReference type="ARBA" id="ARBA00022475"/>
    </source>
</evidence>
<dbReference type="PANTHER" id="PTHR10110">
    <property type="entry name" value="SODIUM/HYDROGEN EXCHANGER"/>
    <property type="match status" value="1"/>
</dbReference>
<feature type="transmembrane region" description="Helical" evidence="12">
    <location>
        <begin position="206"/>
        <end position="226"/>
    </location>
</feature>
<evidence type="ECO:0000313" key="14">
    <source>
        <dbReference type="EMBL" id="NJC06833.1"/>
    </source>
</evidence>
<gene>
    <name evidence="14" type="ORF">GGQ97_002626</name>
</gene>
<dbReference type="GO" id="GO:0051453">
    <property type="term" value="P:regulation of intracellular pH"/>
    <property type="evidence" value="ECO:0007669"/>
    <property type="project" value="TreeGrafter"/>
</dbReference>
<keyword evidence="15" id="KW-1185">Reference proteome</keyword>
<comment type="subcellular location">
    <subcellularLocation>
        <location evidence="1">Cell membrane</location>
        <topology evidence="1">Multi-pass membrane protein</topology>
    </subcellularLocation>
</comment>
<organism evidence="14 15">
    <name type="scientific">Sphingomonas kaistensis</name>
    <dbReference type="NCBI Taxonomy" id="298708"/>
    <lineage>
        <taxon>Bacteria</taxon>
        <taxon>Pseudomonadati</taxon>
        <taxon>Pseudomonadota</taxon>
        <taxon>Alphaproteobacteria</taxon>
        <taxon>Sphingomonadales</taxon>
        <taxon>Sphingomonadaceae</taxon>
        <taxon>Sphingomonas</taxon>
    </lineage>
</organism>
<dbReference type="AlphaFoldDB" id="A0A7X6BHC8"/>
<keyword evidence="10 12" id="KW-0472">Membrane</keyword>
<evidence type="ECO:0000256" key="3">
    <source>
        <dbReference type="ARBA" id="ARBA00022448"/>
    </source>
</evidence>
<feature type="transmembrane region" description="Helical" evidence="12">
    <location>
        <begin position="73"/>
        <end position="91"/>
    </location>
</feature>
<evidence type="ECO:0000256" key="9">
    <source>
        <dbReference type="ARBA" id="ARBA00023065"/>
    </source>
</evidence>
<comment type="similarity">
    <text evidence="2">Belongs to the monovalent cation:proton antiporter 1 (CPA1) transporter (TC 2.A.36) family.</text>
</comment>
<keyword evidence="4" id="KW-0050">Antiport</keyword>
<dbReference type="EMBL" id="JAATJC010000001">
    <property type="protein sequence ID" value="NJC06833.1"/>
    <property type="molecule type" value="Genomic_DNA"/>
</dbReference>
<evidence type="ECO:0000256" key="6">
    <source>
        <dbReference type="ARBA" id="ARBA00022692"/>
    </source>
</evidence>
<name>A0A7X6BHC8_9SPHN</name>
<dbReference type="InterPro" id="IPR018422">
    <property type="entry name" value="Cation/H_exchanger_CPA1"/>
</dbReference>
<evidence type="ECO:0000256" key="7">
    <source>
        <dbReference type="ARBA" id="ARBA00022989"/>
    </source>
</evidence>
<dbReference type="Pfam" id="PF00999">
    <property type="entry name" value="Na_H_Exchanger"/>
    <property type="match status" value="1"/>
</dbReference>
<reference evidence="14 15" key="1">
    <citation type="submission" date="2020-03" db="EMBL/GenBank/DDBJ databases">
        <title>Genomic Encyclopedia of Type Strains, Phase IV (KMG-IV): sequencing the most valuable type-strain genomes for metagenomic binning, comparative biology and taxonomic classification.</title>
        <authorList>
            <person name="Goeker M."/>
        </authorList>
    </citation>
    <scope>NUCLEOTIDE SEQUENCE [LARGE SCALE GENOMIC DNA]</scope>
    <source>
        <strain evidence="14 15">DSM 16846</strain>
    </source>
</reference>
<evidence type="ECO:0000259" key="13">
    <source>
        <dbReference type="Pfam" id="PF00999"/>
    </source>
</evidence>
<feature type="transmembrane region" description="Helical" evidence="12">
    <location>
        <begin position="175"/>
        <end position="194"/>
    </location>
</feature>
<comment type="caution">
    <text evidence="14">The sequence shown here is derived from an EMBL/GenBank/DDBJ whole genome shotgun (WGS) entry which is preliminary data.</text>
</comment>
<feature type="transmembrane region" description="Helical" evidence="12">
    <location>
        <begin position="6"/>
        <end position="24"/>
    </location>
</feature>
<keyword evidence="6 12" id="KW-0812">Transmembrane</keyword>
<dbReference type="GO" id="GO:0005886">
    <property type="term" value="C:plasma membrane"/>
    <property type="evidence" value="ECO:0007669"/>
    <property type="project" value="UniProtKB-SubCell"/>
</dbReference>
<evidence type="ECO:0000256" key="2">
    <source>
        <dbReference type="ARBA" id="ARBA00007367"/>
    </source>
</evidence>
<feature type="transmembrane region" description="Helical" evidence="12">
    <location>
        <begin position="103"/>
        <end position="125"/>
    </location>
</feature>
<dbReference type="PANTHER" id="PTHR10110:SF195">
    <property type="entry name" value="NA(+)_H(+) ANTIPORTER NHAS2"/>
    <property type="match status" value="1"/>
</dbReference>
<dbReference type="GO" id="GO:0098719">
    <property type="term" value="P:sodium ion import across plasma membrane"/>
    <property type="evidence" value="ECO:0007669"/>
    <property type="project" value="TreeGrafter"/>
</dbReference>
<sequence>MHLTIFDAAAILIVLTALFAYLNLRFVKLPRSVGLTIMGALGAFAVIGLDRLLPESRLGEEVIGFIAGIDFHRTLMEGMLSFLLFAGGLHVSWSDLRRARWPVLGLSTIGVLLSTGIVGGGFYALAQLVGIPISLIWCLVFGALISPTDPIAVMDVLKRAEVGDTLKATVAGESLFNDGVGVVVFGILLAAAVSGETLSLASAGGYFMREAVGGLVLGLLTGWIAFRAMRSIDDYQTEVLISLALVMGGYALSHWIGVSGPVAMATAGLVIGNAGVAHAMSDTTRDYLLKFWSLIDDILNAILFLLIGLEVVTIDLESGSLLLGLLVIPLLLAARTLSVLGPLTAMRPLLDLGRLAPPILIWGGLRGGISVALALSLPFTEQRSPLLAATYFVVLFAVIVQGGTIAWLIEWQKRKAAG</sequence>
<evidence type="ECO:0000256" key="1">
    <source>
        <dbReference type="ARBA" id="ARBA00004651"/>
    </source>
</evidence>
<keyword evidence="7 12" id="KW-1133">Transmembrane helix</keyword>
<feature type="transmembrane region" description="Helical" evidence="12">
    <location>
        <begin position="238"/>
        <end position="256"/>
    </location>
</feature>
<keyword evidence="9" id="KW-0406">Ion transport</keyword>
<dbReference type="Proteomes" id="UP000558192">
    <property type="component" value="Unassembled WGS sequence"/>
</dbReference>
<keyword evidence="11" id="KW-0739">Sodium transport</keyword>
<dbReference type="Gene3D" id="6.10.140.1330">
    <property type="match status" value="1"/>
</dbReference>
<dbReference type="GO" id="GO:0015385">
    <property type="term" value="F:sodium:proton antiporter activity"/>
    <property type="evidence" value="ECO:0007669"/>
    <property type="project" value="InterPro"/>
</dbReference>
<keyword evidence="5" id="KW-1003">Cell membrane</keyword>
<feature type="transmembrane region" description="Helical" evidence="12">
    <location>
        <begin position="321"/>
        <end position="343"/>
    </location>
</feature>
<feature type="transmembrane region" description="Helical" evidence="12">
    <location>
        <begin position="287"/>
        <end position="309"/>
    </location>
</feature>
<accession>A0A7X6BHC8</accession>
<feature type="transmembrane region" description="Helical" evidence="12">
    <location>
        <begin position="355"/>
        <end position="377"/>
    </location>
</feature>
<evidence type="ECO:0000256" key="10">
    <source>
        <dbReference type="ARBA" id="ARBA00023136"/>
    </source>
</evidence>
<dbReference type="GO" id="GO:0015386">
    <property type="term" value="F:potassium:proton antiporter activity"/>
    <property type="evidence" value="ECO:0007669"/>
    <property type="project" value="TreeGrafter"/>
</dbReference>
<feature type="domain" description="Cation/H+ exchanger transmembrane" evidence="13">
    <location>
        <begin position="14"/>
        <end position="411"/>
    </location>
</feature>
<feature type="transmembrane region" description="Helical" evidence="12">
    <location>
        <begin position="131"/>
        <end position="154"/>
    </location>
</feature>
<keyword evidence="3" id="KW-0813">Transport</keyword>
<evidence type="ECO:0000256" key="4">
    <source>
        <dbReference type="ARBA" id="ARBA00022449"/>
    </source>
</evidence>
<evidence type="ECO:0000313" key="15">
    <source>
        <dbReference type="Proteomes" id="UP000558192"/>
    </source>
</evidence>